<accession>A0A1K0GK88</accession>
<evidence type="ECO:0000256" key="1">
    <source>
        <dbReference type="ARBA" id="ARBA00023125"/>
    </source>
</evidence>
<dbReference type="InterPro" id="IPR041583">
    <property type="entry name" value="TetR_C_31"/>
</dbReference>
<dbReference type="AlphaFoldDB" id="A0A1K0GK88"/>
<reference evidence="4 5" key="1">
    <citation type="submission" date="2016-09" db="EMBL/GenBank/DDBJ databases">
        <title>Couchioplanes caeruleus draft genome sequence.</title>
        <authorList>
            <person name="Sheehan J."/>
            <person name="Caffrey P."/>
        </authorList>
    </citation>
    <scope>NUCLEOTIDE SEQUENCE [LARGE SCALE GENOMIC DNA]</scope>
    <source>
        <strain evidence="4 5">DSM 43634</strain>
    </source>
</reference>
<feature type="domain" description="HTH tetR-type" evidence="3">
    <location>
        <begin position="2"/>
        <end position="62"/>
    </location>
</feature>
<dbReference type="GO" id="GO:0003677">
    <property type="term" value="F:DNA binding"/>
    <property type="evidence" value="ECO:0007669"/>
    <property type="project" value="UniProtKB-UniRule"/>
</dbReference>
<proteinExistence type="predicted"/>
<dbReference type="EMBL" id="MEIA01000203">
    <property type="protein sequence ID" value="OJF12694.1"/>
    <property type="molecule type" value="Genomic_DNA"/>
</dbReference>
<protein>
    <submittedName>
        <fullName evidence="4">TetR family transcriptional regulator</fullName>
    </submittedName>
</protein>
<keyword evidence="1 2" id="KW-0238">DNA-binding</keyword>
<dbReference type="PROSITE" id="PS50977">
    <property type="entry name" value="HTH_TETR_2"/>
    <property type="match status" value="1"/>
</dbReference>
<dbReference type="PRINTS" id="PR00455">
    <property type="entry name" value="HTHTETR"/>
</dbReference>
<evidence type="ECO:0000313" key="4">
    <source>
        <dbReference type="EMBL" id="OJF12694.1"/>
    </source>
</evidence>
<dbReference type="Gene3D" id="1.10.357.10">
    <property type="entry name" value="Tetracycline Repressor, domain 2"/>
    <property type="match status" value="1"/>
</dbReference>
<dbReference type="Pfam" id="PF00440">
    <property type="entry name" value="TetR_N"/>
    <property type="match status" value="1"/>
</dbReference>
<organism evidence="4 5">
    <name type="scientific">Couchioplanes caeruleus subsp. caeruleus</name>
    <dbReference type="NCBI Taxonomy" id="56427"/>
    <lineage>
        <taxon>Bacteria</taxon>
        <taxon>Bacillati</taxon>
        <taxon>Actinomycetota</taxon>
        <taxon>Actinomycetes</taxon>
        <taxon>Micromonosporales</taxon>
        <taxon>Micromonosporaceae</taxon>
        <taxon>Couchioplanes</taxon>
    </lineage>
</organism>
<dbReference type="InterPro" id="IPR009057">
    <property type="entry name" value="Homeodomain-like_sf"/>
</dbReference>
<dbReference type="RefSeq" id="WP_071806726.1">
    <property type="nucleotide sequence ID" value="NZ_MEIA01000203.1"/>
</dbReference>
<evidence type="ECO:0000313" key="5">
    <source>
        <dbReference type="Proteomes" id="UP000182486"/>
    </source>
</evidence>
<dbReference type="Proteomes" id="UP000182486">
    <property type="component" value="Unassembled WGS sequence"/>
</dbReference>
<dbReference type="SUPFAM" id="SSF46689">
    <property type="entry name" value="Homeodomain-like"/>
    <property type="match status" value="1"/>
</dbReference>
<feature type="DNA-binding region" description="H-T-H motif" evidence="2">
    <location>
        <begin position="25"/>
        <end position="44"/>
    </location>
</feature>
<name>A0A1K0GK88_9ACTN</name>
<comment type="caution">
    <text evidence="4">The sequence shown here is derived from an EMBL/GenBank/DDBJ whole genome shotgun (WGS) entry which is preliminary data.</text>
</comment>
<dbReference type="Pfam" id="PF17940">
    <property type="entry name" value="TetR_C_31"/>
    <property type="match status" value="1"/>
</dbReference>
<evidence type="ECO:0000259" key="3">
    <source>
        <dbReference type="PROSITE" id="PS50977"/>
    </source>
</evidence>
<gene>
    <name evidence="4" type="ORF">BG844_19275</name>
</gene>
<evidence type="ECO:0000256" key="2">
    <source>
        <dbReference type="PROSITE-ProRule" id="PRU00335"/>
    </source>
</evidence>
<dbReference type="InterPro" id="IPR001647">
    <property type="entry name" value="HTH_TetR"/>
</dbReference>
<sequence length="191" mass="20736">MASRQDLLLDAAIQVLGSQGIRQLTHRAVDAAAGVPSGSTSNHFRTRDALLAAVVERFVARERHGWEAIAHLVQPRTPAELAAALAAFVRRATGPDRVMTIARYTLFVEGALRPALRRQLAETATAIRRWGAEWLAALGATEPEGACQLLLDQLDGIMLHELVAPGTTRDVERRLTELIAAILPERPTQAT</sequence>
<keyword evidence="5" id="KW-1185">Reference proteome</keyword>